<proteinExistence type="predicted"/>
<organism evidence="1 2">
    <name type="scientific">Chryseobacterium lacus</name>
    <dbReference type="NCBI Taxonomy" id="2058346"/>
    <lineage>
        <taxon>Bacteria</taxon>
        <taxon>Pseudomonadati</taxon>
        <taxon>Bacteroidota</taxon>
        <taxon>Flavobacteriia</taxon>
        <taxon>Flavobacteriales</taxon>
        <taxon>Weeksellaceae</taxon>
        <taxon>Chryseobacterium group</taxon>
        <taxon>Chryseobacterium</taxon>
    </lineage>
</organism>
<dbReference type="OrthoDB" id="1259728at2"/>
<dbReference type="Proteomes" id="UP000252172">
    <property type="component" value="Unassembled WGS sequence"/>
</dbReference>
<name>A0A368N0R8_9FLAO</name>
<dbReference type="RefSeq" id="WP_114303742.1">
    <property type="nucleotide sequence ID" value="NZ_QPIE01000004.1"/>
</dbReference>
<evidence type="ECO:0008006" key="3">
    <source>
        <dbReference type="Google" id="ProtNLM"/>
    </source>
</evidence>
<dbReference type="EMBL" id="QPIE01000004">
    <property type="protein sequence ID" value="RCU43155.1"/>
    <property type="molecule type" value="Genomic_DNA"/>
</dbReference>
<accession>A0A368N0R8</accession>
<reference evidence="1 2" key="1">
    <citation type="submission" date="2018-07" db="EMBL/GenBank/DDBJ databases">
        <title>Chryseobacterium lacus sp. nov., isolated from lake water.</title>
        <authorList>
            <person name="Li C.-M."/>
        </authorList>
    </citation>
    <scope>NUCLEOTIDE SEQUENCE [LARGE SCALE GENOMIC DNA]</scope>
    <source>
        <strain evidence="1 2">YLOS41</strain>
    </source>
</reference>
<keyword evidence="2" id="KW-1185">Reference proteome</keyword>
<dbReference type="PROSITE" id="PS51257">
    <property type="entry name" value="PROKAR_LIPOPROTEIN"/>
    <property type="match status" value="1"/>
</dbReference>
<evidence type="ECO:0000313" key="2">
    <source>
        <dbReference type="Proteomes" id="UP000252172"/>
    </source>
</evidence>
<evidence type="ECO:0000313" key="1">
    <source>
        <dbReference type="EMBL" id="RCU43155.1"/>
    </source>
</evidence>
<dbReference type="AlphaFoldDB" id="A0A368N0R8"/>
<comment type="caution">
    <text evidence="1">The sequence shown here is derived from an EMBL/GenBank/DDBJ whole genome shotgun (WGS) entry which is preliminary data.</text>
</comment>
<protein>
    <recommendedName>
        <fullName evidence="3">Lipoprotein</fullName>
    </recommendedName>
</protein>
<gene>
    <name evidence="1" type="ORF">DQ356_06920</name>
</gene>
<sequence>MKNIIILVFLFVFFQSCIDCKRDTDTAYNEECNLVVEISPTEYPYLFKAKGYDPITKEVKICHNDSRWWSLYKKEIEEGDTIVKKKGDLVFYIHKKDTVIAHEWVCYDGKGKHTYTNK</sequence>